<evidence type="ECO:0000256" key="8">
    <source>
        <dbReference type="ARBA" id="ARBA00022848"/>
    </source>
</evidence>
<evidence type="ECO:0000256" key="12">
    <source>
        <dbReference type="ARBA" id="ARBA00023136"/>
    </source>
</evidence>
<comment type="similarity">
    <text evidence="4">Belongs to the cytochrome P450 family.</text>
</comment>
<protein>
    <submittedName>
        <fullName evidence="15">Uncharacterized protein</fullName>
    </submittedName>
</protein>
<name>A0A182W6V1_9DIPT</name>
<keyword evidence="8" id="KW-0492">Microsome</keyword>
<keyword evidence="11" id="KW-0503">Monooxygenase</keyword>
<evidence type="ECO:0000256" key="1">
    <source>
        <dbReference type="ARBA" id="ARBA00001971"/>
    </source>
</evidence>
<dbReference type="InterPro" id="IPR002401">
    <property type="entry name" value="Cyt_P450_E_grp-I"/>
</dbReference>
<dbReference type="FunFam" id="1.10.630.10:FF:000042">
    <property type="entry name" value="Cytochrome P450"/>
    <property type="match status" value="2"/>
</dbReference>
<dbReference type="PRINTS" id="PR00385">
    <property type="entry name" value="P450"/>
</dbReference>
<evidence type="ECO:0000256" key="13">
    <source>
        <dbReference type="PIRSR" id="PIRSR602401-1"/>
    </source>
</evidence>
<dbReference type="InterPro" id="IPR050476">
    <property type="entry name" value="Insect_CytP450_Detox"/>
</dbReference>
<evidence type="ECO:0000256" key="14">
    <source>
        <dbReference type="SAM" id="Phobius"/>
    </source>
</evidence>
<sequence>MHLSNCSATAVTVENISFILPEVKHEVKNRLLILTHADRYEGAEIGDKIWVLEIPIPHERVSVLASNFAYKENRFGKSQPSVGGGHFNQSNVLGFGVKMLSLFDFAIVVAALVAGLYYYLDRKRSYWKDRGVPGPQGELLLGNFGSVGTKEHITVPMKKIYDENKGKHPFAGIYQFVKPVALITDLELLKCVFVKDFQYFHDRGTFYNERDDPLSAHLFNLEGQKWRSLRNKLSPTFTSGKMKMMFPTIVTAGKQFKDFMEETVKRENVFELKDLLARFTTDVIGMCAFGIECNSMRNPDAEFRAMGRKIFEISPGTFKTMLMNGMPSLAKMLRMKQTDQDVSDFFMNAVRDTINYRVTNKVKRNDFVDLLITMMSKDETKSDDESLTFNEIAAQAFVFFLAGFETSSTLLTWTLYELALSPEIQEKGRQCVREVLKKHNGEMTYDAVVDMKYLDLILNESLRKYPPVPVHFRVASKDYQVPGTKSVLEAGTAVMVPVHAIHHDPAVFPDPERYDPERFSPEQEALRHPYAWTPFGEGPRICVGLRFGMMQARIGLAYLLDGFQFAPSSKTVIPMELSTESFIMAPKGGLWLKYWTDRNVPQSKPELVFGNIREVNRTIHLADKFREIYNELKGRHPLAGVYLFFKPVALITDLELLKCVFVKDFQYFHDRGTYYNEKHDPLTAHLFNIEGQKWKNLRNKLSPTFTSGKMKMMFPTIIAAGKQFKDFMEETVHEQVDFELKDVLARFTTDVIGMCAFGIECNSMPFVFFLAGFETSSTLLTFTLYELALNQAVQDKGRRCVKEVLERHNGELTYDAVMEMNYLDQILKESLRKYPPVPVHFRETSQEYQVPGTKTVLAAGTSVMVPVYAIHRDPEHFPDPEQFDPDRFTQEEEAKRHPYAWTPFGEGPRICVGLRFGMMQARIGLAYLLTGFRFTPGAKTTVPMELDIKSFILSPKGGLYWTERNVPQLKPELLFGDVRDVNKIYHIGEKFRQLYNQLKGKHPFGGIYMFTKPVALITDLELLKCVFVKDFQYFHDRGTYYNEKHDPLSAHLFNLEGQKWKHLRNKISPTFTSGKMKMMFPTIVAAGKQFKDFMEDTIQKQEEVELKDEEVELKDVLARYTTDVIGMCAFGIECNSMRDPDAEFRVMGRKIFTRPRGKLELLLMNAFPRVAKMVGIKVIVPEVSEFFMNVVRDTIKYRVENNVQRNDFMDILIRMRSDKETKSDDGTLSFNEIAAQAFVFFLAGFETSSSLMTFTLYEMALNQEMQEKTRQCVKEVLERHGGELSYEAASEMEYLDRVLKECLRKYPPISVHFRITAKDYVVPETNSILEAGTSVMIPVLGIHHDPEYFPDPERFDPERFTPEQEAKRHPYAWTPFGEGPRVCVGLRFGLMQTRIALVHLLTSFRFTSCSKTPIPMQFDLKNAILSPKAGMWLKLEKLT</sequence>
<dbReference type="PRINTS" id="PR00463">
    <property type="entry name" value="EP450I"/>
</dbReference>
<evidence type="ECO:0000256" key="2">
    <source>
        <dbReference type="ARBA" id="ARBA00004174"/>
    </source>
</evidence>
<evidence type="ECO:0000313" key="16">
    <source>
        <dbReference type="Proteomes" id="UP000075920"/>
    </source>
</evidence>
<comment type="subcellular location">
    <subcellularLocation>
        <location evidence="3">Endoplasmic reticulum membrane</location>
        <topology evidence="3">Peripheral membrane protein</topology>
    </subcellularLocation>
    <subcellularLocation>
        <location evidence="2">Microsome membrane</location>
        <topology evidence="2">Peripheral membrane protein</topology>
    </subcellularLocation>
</comment>
<dbReference type="Gene3D" id="1.10.630.10">
    <property type="entry name" value="Cytochrome P450"/>
    <property type="match status" value="4"/>
</dbReference>
<dbReference type="Pfam" id="PF00067">
    <property type="entry name" value="p450"/>
    <property type="match status" value="4"/>
</dbReference>
<keyword evidence="14" id="KW-1133">Transmembrane helix</keyword>
<dbReference type="InterPro" id="IPR017972">
    <property type="entry name" value="Cyt_P450_CS"/>
</dbReference>
<organism evidence="15 16">
    <name type="scientific">Anopheles minimus</name>
    <dbReference type="NCBI Taxonomy" id="112268"/>
    <lineage>
        <taxon>Eukaryota</taxon>
        <taxon>Metazoa</taxon>
        <taxon>Ecdysozoa</taxon>
        <taxon>Arthropoda</taxon>
        <taxon>Hexapoda</taxon>
        <taxon>Insecta</taxon>
        <taxon>Pterygota</taxon>
        <taxon>Neoptera</taxon>
        <taxon>Endopterygota</taxon>
        <taxon>Diptera</taxon>
        <taxon>Nematocera</taxon>
        <taxon>Culicoidea</taxon>
        <taxon>Culicidae</taxon>
        <taxon>Anophelinae</taxon>
        <taxon>Anopheles</taxon>
    </lineage>
</organism>
<reference evidence="16" key="1">
    <citation type="submission" date="2013-03" db="EMBL/GenBank/DDBJ databases">
        <title>The Genome Sequence of Anopheles minimus MINIMUS1.</title>
        <authorList>
            <consortium name="The Broad Institute Genomics Platform"/>
            <person name="Neafsey D.E."/>
            <person name="Walton C."/>
            <person name="Walker B."/>
            <person name="Young S.K."/>
            <person name="Zeng Q."/>
            <person name="Gargeya S."/>
            <person name="Fitzgerald M."/>
            <person name="Haas B."/>
            <person name="Abouelleil A."/>
            <person name="Allen A.W."/>
            <person name="Alvarado L."/>
            <person name="Arachchi H.M."/>
            <person name="Berlin A.M."/>
            <person name="Chapman S.B."/>
            <person name="Gainer-Dewar J."/>
            <person name="Goldberg J."/>
            <person name="Griggs A."/>
            <person name="Gujja S."/>
            <person name="Hansen M."/>
            <person name="Howarth C."/>
            <person name="Imamovic A."/>
            <person name="Ireland A."/>
            <person name="Larimer J."/>
            <person name="McCowan C."/>
            <person name="Murphy C."/>
            <person name="Pearson M."/>
            <person name="Poon T.W."/>
            <person name="Priest M."/>
            <person name="Roberts A."/>
            <person name="Saif S."/>
            <person name="Shea T."/>
            <person name="Sisk P."/>
            <person name="Sykes S."/>
            <person name="Wortman J."/>
            <person name="Nusbaum C."/>
            <person name="Birren B."/>
        </authorList>
    </citation>
    <scope>NUCLEOTIDE SEQUENCE [LARGE SCALE GENOMIC DNA]</scope>
    <source>
        <strain evidence="16">MINIMUS1</strain>
    </source>
</reference>
<dbReference type="PANTHER" id="PTHR24292:SF103">
    <property type="entry name" value="CYTOCHROME P450 6BS1"/>
    <property type="match status" value="1"/>
</dbReference>
<keyword evidence="14" id="KW-0812">Transmembrane</keyword>
<keyword evidence="12 14" id="KW-0472">Membrane</keyword>
<evidence type="ECO:0000256" key="11">
    <source>
        <dbReference type="ARBA" id="ARBA00023033"/>
    </source>
</evidence>
<keyword evidence="10 13" id="KW-0408">Iron</keyword>
<evidence type="ECO:0000256" key="9">
    <source>
        <dbReference type="ARBA" id="ARBA00023002"/>
    </source>
</evidence>
<proteinExistence type="inferred from homology"/>
<feature type="transmembrane region" description="Helical" evidence="14">
    <location>
        <begin position="99"/>
        <end position="120"/>
    </location>
</feature>
<dbReference type="InterPro" id="IPR036396">
    <property type="entry name" value="Cyt_P450_sf"/>
</dbReference>
<keyword evidence="6 13" id="KW-0479">Metal-binding</keyword>
<evidence type="ECO:0000256" key="6">
    <source>
        <dbReference type="ARBA" id="ARBA00022723"/>
    </source>
</evidence>
<dbReference type="PANTHER" id="PTHR24292">
    <property type="entry name" value="CYTOCHROME P450"/>
    <property type="match status" value="1"/>
</dbReference>
<dbReference type="STRING" id="112268.A0A182W6V1"/>
<dbReference type="SUPFAM" id="SSF48264">
    <property type="entry name" value="Cytochrome P450"/>
    <property type="match status" value="3"/>
</dbReference>
<evidence type="ECO:0000256" key="10">
    <source>
        <dbReference type="ARBA" id="ARBA00023004"/>
    </source>
</evidence>
<dbReference type="EnsemblMetazoa" id="AMIN006066-RA">
    <property type="protein sequence ID" value="AMIN006066-PA"/>
    <property type="gene ID" value="AMIN006066"/>
</dbReference>
<dbReference type="CDD" id="cd11056">
    <property type="entry name" value="CYP6-like"/>
    <property type="match status" value="3"/>
</dbReference>
<dbReference type="VEuPathDB" id="VectorBase:AMIN006066"/>
<keyword evidence="7" id="KW-0256">Endoplasmic reticulum</keyword>
<evidence type="ECO:0000256" key="3">
    <source>
        <dbReference type="ARBA" id="ARBA00004406"/>
    </source>
</evidence>
<evidence type="ECO:0000256" key="4">
    <source>
        <dbReference type="ARBA" id="ARBA00010617"/>
    </source>
</evidence>
<evidence type="ECO:0000256" key="7">
    <source>
        <dbReference type="ARBA" id="ARBA00022824"/>
    </source>
</evidence>
<dbReference type="GO" id="GO:0004497">
    <property type="term" value="F:monooxygenase activity"/>
    <property type="evidence" value="ECO:0007669"/>
    <property type="project" value="UniProtKB-KW"/>
</dbReference>
<dbReference type="PROSITE" id="PS00086">
    <property type="entry name" value="CYTOCHROME_P450"/>
    <property type="match status" value="3"/>
</dbReference>
<dbReference type="GO" id="GO:0016705">
    <property type="term" value="F:oxidoreductase activity, acting on paired donors, with incorporation or reduction of molecular oxygen"/>
    <property type="evidence" value="ECO:0007669"/>
    <property type="project" value="InterPro"/>
</dbReference>
<evidence type="ECO:0000313" key="15">
    <source>
        <dbReference type="EnsemblMetazoa" id="AMIN006066-PA"/>
    </source>
</evidence>
<dbReference type="InterPro" id="IPR001128">
    <property type="entry name" value="Cyt_P450"/>
</dbReference>
<keyword evidence="16" id="KW-1185">Reference proteome</keyword>
<evidence type="ECO:0000256" key="5">
    <source>
        <dbReference type="ARBA" id="ARBA00022617"/>
    </source>
</evidence>
<dbReference type="GO" id="GO:0005506">
    <property type="term" value="F:iron ion binding"/>
    <property type="evidence" value="ECO:0007669"/>
    <property type="project" value="InterPro"/>
</dbReference>
<keyword evidence="5 13" id="KW-0349">Heme</keyword>
<dbReference type="GO" id="GO:0005789">
    <property type="term" value="C:endoplasmic reticulum membrane"/>
    <property type="evidence" value="ECO:0007669"/>
    <property type="project" value="UniProtKB-SubCell"/>
</dbReference>
<dbReference type="GO" id="GO:0020037">
    <property type="term" value="F:heme binding"/>
    <property type="evidence" value="ECO:0007669"/>
    <property type="project" value="InterPro"/>
</dbReference>
<keyword evidence="9" id="KW-0560">Oxidoreductase</keyword>
<dbReference type="Proteomes" id="UP000075920">
    <property type="component" value="Unassembled WGS sequence"/>
</dbReference>
<feature type="binding site" description="axial binding residue" evidence="13">
    <location>
        <position position="542"/>
    </location>
    <ligand>
        <name>heme</name>
        <dbReference type="ChEBI" id="CHEBI:30413"/>
    </ligand>
    <ligandPart>
        <name>Fe</name>
        <dbReference type="ChEBI" id="CHEBI:18248"/>
    </ligandPart>
</feature>
<accession>A0A182W6V1</accession>
<reference evidence="15" key="2">
    <citation type="submission" date="2020-05" db="UniProtKB">
        <authorList>
            <consortium name="EnsemblMetazoa"/>
        </authorList>
    </citation>
    <scope>IDENTIFICATION</scope>
    <source>
        <strain evidence="15">MINIMUS1</strain>
    </source>
</reference>
<comment type="cofactor">
    <cofactor evidence="1 13">
        <name>heme</name>
        <dbReference type="ChEBI" id="CHEBI:30413"/>
    </cofactor>
</comment>